<evidence type="ECO:0000313" key="1">
    <source>
        <dbReference type="EMBL" id="KAI5671302.1"/>
    </source>
</evidence>
<dbReference type="Proteomes" id="UP001060085">
    <property type="component" value="Linkage Group LG03"/>
</dbReference>
<evidence type="ECO:0000313" key="2">
    <source>
        <dbReference type="Proteomes" id="UP001060085"/>
    </source>
</evidence>
<organism evidence="1 2">
    <name type="scientific">Catharanthus roseus</name>
    <name type="common">Madagascar periwinkle</name>
    <name type="synonym">Vinca rosea</name>
    <dbReference type="NCBI Taxonomy" id="4058"/>
    <lineage>
        <taxon>Eukaryota</taxon>
        <taxon>Viridiplantae</taxon>
        <taxon>Streptophyta</taxon>
        <taxon>Embryophyta</taxon>
        <taxon>Tracheophyta</taxon>
        <taxon>Spermatophyta</taxon>
        <taxon>Magnoliopsida</taxon>
        <taxon>eudicotyledons</taxon>
        <taxon>Gunneridae</taxon>
        <taxon>Pentapetalae</taxon>
        <taxon>asterids</taxon>
        <taxon>lamiids</taxon>
        <taxon>Gentianales</taxon>
        <taxon>Apocynaceae</taxon>
        <taxon>Rauvolfioideae</taxon>
        <taxon>Vinceae</taxon>
        <taxon>Catharanthinae</taxon>
        <taxon>Catharanthus</taxon>
    </lineage>
</organism>
<sequence length="523" mass="61163">MTRRKNRISCVRILVEVDVAKDLVSEVAIKMPYGSRRIQQVVYENVPKFCSICKVLGHSLDGYHKNTQVKVNQKEKMADGVKDKNKGPIQANALTEEQERATKQSTMATDGSTPGSLRPLKHREVYRFLKTNNISVFALLETKLEEGRLSDIIRWKFIDWEPRLVVLEILHVSPHTVITWKISAKKFYVSFVYGLHSIVERRPLWQSLVQFGLRLRQPWLVMGDFNRALNTNDRRGASTVSSYEVRDFMECYVDLGLLDINYTSSHFTWTNNITWSKIDHAMCNNDWFTHELNATAKIVNENWSMFVHWTKEYILCRKLKLLKKGLKELNRRHFAHISVKVEDARAVLKRAQIELPDRALDDNLEAEKSIREWAGLCRRSMATIQNCLLRLKWDCRGTSWICNFRKLSFAGTLYYIWECGNKVVFEQYSPDRNHIISKIKIQELQHVIFGIAVGIPAYQKKKRKDQAIPRSRHNEEEKFKPLKTLKTYVLVRDMLNSFGNIVPYSFHSFIVIKGLWKIVWVIL</sequence>
<reference evidence="2" key="1">
    <citation type="journal article" date="2023" name="Nat. Plants">
        <title>Single-cell RNA sequencing provides a high-resolution roadmap for understanding the multicellular compartmentation of specialized metabolism.</title>
        <authorList>
            <person name="Sun S."/>
            <person name="Shen X."/>
            <person name="Li Y."/>
            <person name="Li Y."/>
            <person name="Wang S."/>
            <person name="Li R."/>
            <person name="Zhang H."/>
            <person name="Shen G."/>
            <person name="Guo B."/>
            <person name="Wei J."/>
            <person name="Xu J."/>
            <person name="St-Pierre B."/>
            <person name="Chen S."/>
            <person name="Sun C."/>
        </authorList>
    </citation>
    <scope>NUCLEOTIDE SEQUENCE [LARGE SCALE GENOMIC DNA]</scope>
</reference>
<comment type="caution">
    <text evidence="1">The sequence shown here is derived from an EMBL/GenBank/DDBJ whole genome shotgun (WGS) entry which is preliminary data.</text>
</comment>
<protein>
    <submittedName>
        <fullName evidence="1">Uncharacterized protein</fullName>
    </submittedName>
</protein>
<gene>
    <name evidence="1" type="ORF">M9H77_11666</name>
</gene>
<accession>A0ACC0BF80</accession>
<keyword evidence="2" id="KW-1185">Reference proteome</keyword>
<name>A0ACC0BF80_CATRO</name>
<dbReference type="EMBL" id="CM044703">
    <property type="protein sequence ID" value="KAI5671302.1"/>
    <property type="molecule type" value="Genomic_DNA"/>
</dbReference>
<proteinExistence type="predicted"/>